<reference evidence="1" key="2">
    <citation type="journal article" date="2015" name="Fish Shellfish Immunol.">
        <title>Early steps in the European eel (Anguilla anguilla)-Vibrio vulnificus interaction in the gills: Role of the RtxA13 toxin.</title>
        <authorList>
            <person name="Callol A."/>
            <person name="Pajuelo D."/>
            <person name="Ebbesson L."/>
            <person name="Teles M."/>
            <person name="MacKenzie S."/>
            <person name="Amaro C."/>
        </authorList>
    </citation>
    <scope>NUCLEOTIDE SEQUENCE</scope>
</reference>
<accession>A0A0E9XX62</accession>
<evidence type="ECO:0000313" key="1">
    <source>
        <dbReference type="EMBL" id="JAI06279.1"/>
    </source>
</evidence>
<sequence length="15" mass="1806">MELPVELEIKARFCK</sequence>
<proteinExistence type="predicted"/>
<dbReference type="EMBL" id="GBXM01002299">
    <property type="protein sequence ID" value="JAI06279.1"/>
    <property type="molecule type" value="Transcribed_RNA"/>
</dbReference>
<protein>
    <submittedName>
        <fullName evidence="1">Uncharacterized protein</fullName>
    </submittedName>
</protein>
<reference evidence="1" key="1">
    <citation type="submission" date="2014-11" db="EMBL/GenBank/DDBJ databases">
        <authorList>
            <person name="Amaro Gonzalez C."/>
        </authorList>
    </citation>
    <scope>NUCLEOTIDE SEQUENCE</scope>
</reference>
<name>A0A0E9XX62_ANGAN</name>
<organism evidence="1">
    <name type="scientific">Anguilla anguilla</name>
    <name type="common">European freshwater eel</name>
    <name type="synonym">Muraena anguilla</name>
    <dbReference type="NCBI Taxonomy" id="7936"/>
    <lineage>
        <taxon>Eukaryota</taxon>
        <taxon>Metazoa</taxon>
        <taxon>Chordata</taxon>
        <taxon>Craniata</taxon>
        <taxon>Vertebrata</taxon>
        <taxon>Euteleostomi</taxon>
        <taxon>Actinopterygii</taxon>
        <taxon>Neopterygii</taxon>
        <taxon>Teleostei</taxon>
        <taxon>Anguilliformes</taxon>
        <taxon>Anguillidae</taxon>
        <taxon>Anguilla</taxon>
    </lineage>
</organism>